<dbReference type="SUPFAM" id="SSF52540">
    <property type="entry name" value="P-loop containing nucleoside triphosphate hydrolases"/>
    <property type="match status" value="1"/>
</dbReference>
<comment type="catalytic activity">
    <reaction evidence="9">
        <text>Couples ATP hydrolysis with the unwinding of duplex DNA by translocating in the 3'-5' direction.</text>
        <dbReference type="EC" id="5.6.2.4"/>
    </reaction>
</comment>
<keyword evidence="2" id="KW-0479">Metal-binding</keyword>
<name>A0ABX0GQ89_9ACTN</name>
<dbReference type="Gene3D" id="3.40.50.300">
    <property type="entry name" value="P-loop containing nucleotide triphosphate hydrolases"/>
    <property type="match status" value="2"/>
</dbReference>
<dbReference type="PANTHER" id="PTHR13710:SF105">
    <property type="entry name" value="ATP-DEPENDENT DNA HELICASE Q1"/>
    <property type="match status" value="1"/>
</dbReference>
<evidence type="ECO:0000256" key="11">
    <source>
        <dbReference type="ARBA" id="ARBA00044535"/>
    </source>
</evidence>
<dbReference type="SMART" id="SM00487">
    <property type="entry name" value="DEXDc"/>
    <property type="match status" value="1"/>
</dbReference>
<evidence type="ECO:0000259" key="15">
    <source>
        <dbReference type="PROSITE" id="PS51194"/>
    </source>
</evidence>
<dbReference type="SMART" id="SM00490">
    <property type="entry name" value="HELICc"/>
    <property type="match status" value="1"/>
</dbReference>
<dbReference type="Pfam" id="PF16124">
    <property type="entry name" value="RecQ_Zn_bind"/>
    <property type="match status" value="1"/>
</dbReference>
<evidence type="ECO:0000313" key="16">
    <source>
        <dbReference type="EMBL" id="NHC12638.1"/>
    </source>
</evidence>
<sequence length="595" mass="65094">MCLRLPHEVRGRNRRGADHSSDPHLWSRGCPVDGISTRAGRLPVDTYAEGQHADEQPTAATDGHDEHDELDRIRETARDVFGWDELRPGQAQAISAVMHGRDALVVMPTGAGKSATYQLPALHLDGPTLVVSPLLALQRDQAESLGRRGEGAEAVRVSSDVGARERREAFEAVQDGEAEFLFMSPEQLANEEVLEQVRAAAPSLIAVDEAHVVSAWGHDFRPDYLGLGDVIDSLGHPPVIALTATAAPPVRDDIAARLHLRDPFVLVTGFARPNISLEVVRLRTAEEKRDQVVLRAASEQKPEIVYVATRRSAEEIGAALAELGLSAAAYHAGMRKADRERVQAEFMDGTLDVIVATSAFGMGIDKPDVRTVIHEAMPDSLDSYYQEIGRAGRDGEPSQAVLYYRPEDLGLRRFFASGSLKREDLVAVARLLAEGLDRDAIAERTGLGPRKLVRLLNALDETEAADPRERADEAVEAEEARRRLDRSRIEMLRGYAETDGCRRQFVLGYFGEDLAEPCGNCDTCRAGTAQEAAEEVPEDAPFPLQSSVTHDTFGEGIVMRYEEDRVVVLFEQEGYKVLALDAVTSNGLLEATSEA</sequence>
<feature type="compositionally biased region" description="Basic and acidic residues" evidence="13">
    <location>
        <begin position="1"/>
        <end position="22"/>
    </location>
</feature>
<reference evidence="16 17" key="1">
    <citation type="submission" date="2020-03" db="EMBL/GenBank/DDBJ databases">
        <title>Two novel Motilibacter sp.</title>
        <authorList>
            <person name="Liu S."/>
        </authorList>
    </citation>
    <scope>NUCLEOTIDE SEQUENCE [LARGE SCALE GENOMIC DNA]</scope>
    <source>
        <strain evidence="16 17">E257</strain>
    </source>
</reference>
<dbReference type="CDD" id="cd17920">
    <property type="entry name" value="DEXHc_RecQ"/>
    <property type="match status" value="1"/>
</dbReference>
<keyword evidence="5 16" id="KW-0347">Helicase</keyword>
<dbReference type="PROSITE" id="PS51192">
    <property type="entry name" value="HELICASE_ATP_BIND_1"/>
    <property type="match status" value="1"/>
</dbReference>
<dbReference type="EC" id="5.6.2.4" evidence="10"/>
<evidence type="ECO:0000256" key="9">
    <source>
        <dbReference type="ARBA" id="ARBA00034617"/>
    </source>
</evidence>
<dbReference type="Pfam" id="PF00271">
    <property type="entry name" value="Helicase_C"/>
    <property type="match status" value="1"/>
</dbReference>
<dbReference type="Pfam" id="PF00270">
    <property type="entry name" value="DEAD"/>
    <property type="match status" value="1"/>
</dbReference>
<comment type="caution">
    <text evidence="16">The sequence shown here is derived from an EMBL/GenBank/DDBJ whole genome shotgun (WGS) entry which is preliminary data.</text>
</comment>
<evidence type="ECO:0000256" key="1">
    <source>
        <dbReference type="ARBA" id="ARBA00005446"/>
    </source>
</evidence>
<keyword evidence="17" id="KW-1185">Reference proteome</keyword>
<organism evidence="16 17">
    <name type="scientific">Motilibacter deserti</name>
    <dbReference type="NCBI Taxonomy" id="2714956"/>
    <lineage>
        <taxon>Bacteria</taxon>
        <taxon>Bacillati</taxon>
        <taxon>Actinomycetota</taxon>
        <taxon>Actinomycetes</taxon>
        <taxon>Motilibacterales</taxon>
        <taxon>Motilibacteraceae</taxon>
        <taxon>Motilibacter</taxon>
    </lineage>
</organism>
<keyword evidence="8" id="KW-0413">Isomerase</keyword>
<evidence type="ECO:0000256" key="3">
    <source>
        <dbReference type="ARBA" id="ARBA00022741"/>
    </source>
</evidence>
<protein>
    <recommendedName>
        <fullName evidence="11">ATP-dependent DNA helicase RecQ</fullName>
        <ecNumber evidence="10">5.6.2.4</ecNumber>
    </recommendedName>
    <alternativeName>
        <fullName evidence="12">DNA 3'-5' helicase RecQ</fullName>
    </alternativeName>
</protein>
<dbReference type="InterPro" id="IPR014001">
    <property type="entry name" value="Helicase_ATP-bd"/>
</dbReference>
<dbReference type="PROSITE" id="PS51194">
    <property type="entry name" value="HELICASE_CTER"/>
    <property type="match status" value="1"/>
</dbReference>
<dbReference type="InterPro" id="IPR001650">
    <property type="entry name" value="Helicase_C-like"/>
</dbReference>
<dbReference type="InterPro" id="IPR011545">
    <property type="entry name" value="DEAD/DEAH_box_helicase_dom"/>
</dbReference>
<evidence type="ECO:0000256" key="5">
    <source>
        <dbReference type="ARBA" id="ARBA00022806"/>
    </source>
</evidence>
<gene>
    <name evidence="16" type="ORF">G9H71_02430</name>
</gene>
<evidence type="ECO:0000256" key="2">
    <source>
        <dbReference type="ARBA" id="ARBA00022723"/>
    </source>
</evidence>
<evidence type="ECO:0000256" key="10">
    <source>
        <dbReference type="ARBA" id="ARBA00034808"/>
    </source>
</evidence>
<keyword evidence="6" id="KW-0067">ATP-binding</keyword>
<feature type="region of interest" description="Disordered" evidence="13">
    <location>
        <begin position="1"/>
        <end position="25"/>
    </location>
</feature>
<evidence type="ECO:0000259" key="14">
    <source>
        <dbReference type="PROSITE" id="PS51192"/>
    </source>
</evidence>
<evidence type="ECO:0000256" key="12">
    <source>
        <dbReference type="ARBA" id="ARBA00044550"/>
    </source>
</evidence>
<keyword evidence="3" id="KW-0547">Nucleotide-binding</keyword>
<dbReference type="NCBIfam" id="TIGR00614">
    <property type="entry name" value="recQ_fam"/>
    <property type="match status" value="1"/>
</dbReference>
<evidence type="ECO:0000256" key="13">
    <source>
        <dbReference type="SAM" id="MobiDB-lite"/>
    </source>
</evidence>
<dbReference type="Proteomes" id="UP000800981">
    <property type="component" value="Unassembled WGS sequence"/>
</dbReference>
<accession>A0ABX0GQ89</accession>
<keyword evidence="4" id="KW-0378">Hydrolase</keyword>
<dbReference type="EMBL" id="JAANNP010000001">
    <property type="protein sequence ID" value="NHC12638.1"/>
    <property type="molecule type" value="Genomic_DNA"/>
</dbReference>
<dbReference type="InterPro" id="IPR004589">
    <property type="entry name" value="DNA_helicase_ATP-dep_RecQ"/>
</dbReference>
<feature type="domain" description="Helicase C-terminal" evidence="15">
    <location>
        <begin position="288"/>
        <end position="437"/>
    </location>
</feature>
<keyword evidence="7" id="KW-0238">DNA-binding</keyword>
<comment type="similarity">
    <text evidence="1">Belongs to the helicase family. RecQ subfamily.</text>
</comment>
<dbReference type="InterPro" id="IPR027417">
    <property type="entry name" value="P-loop_NTPase"/>
</dbReference>
<evidence type="ECO:0000256" key="4">
    <source>
        <dbReference type="ARBA" id="ARBA00022801"/>
    </source>
</evidence>
<evidence type="ECO:0000256" key="6">
    <source>
        <dbReference type="ARBA" id="ARBA00022840"/>
    </source>
</evidence>
<evidence type="ECO:0000256" key="7">
    <source>
        <dbReference type="ARBA" id="ARBA00023125"/>
    </source>
</evidence>
<proteinExistence type="inferred from homology"/>
<dbReference type="InterPro" id="IPR032284">
    <property type="entry name" value="RecQ_Zn-bd"/>
</dbReference>
<evidence type="ECO:0000313" key="17">
    <source>
        <dbReference type="Proteomes" id="UP000800981"/>
    </source>
</evidence>
<dbReference type="GO" id="GO:0004386">
    <property type="term" value="F:helicase activity"/>
    <property type="evidence" value="ECO:0007669"/>
    <property type="project" value="UniProtKB-KW"/>
</dbReference>
<dbReference type="PANTHER" id="PTHR13710">
    <property type="entry name" value="DNA HELICASE RECQ FAMILY MEMBER"/>
    <property type="match status" value="1"/>
</dbReference>
<evidence type="ECO:0000256" key="8">
    <source>
        <dbReference type="ARBA" id="ARBA00023235"/>
    </source>
</evidence>
<feature type="domain" description="Helicase ATP-binding" evidence="14">
    <location>
        <begin position="94"/>
        <end position="264"/>
    </location>
</feature>